<evidence type="ECO:0000313" key="1">
    <source>
        <dbReference type="EMBL" id="RMU42190.1"/>
    </source>
</evidence>
<organism evidence="1 2">
    <name type="scientific">Pseudomonas syringae pv. avii</name>
    <dbReference type="NCBI Taxonomy" id="663959"/>
    <lineage>
        <taxon>Bacteria</taxon>
        <taxon>Pseudomonadati</taxon>
        <taxon>Pseudomonadota</taxon>
        <taxon>Gammaproteobacteria</taxon>
        <taxon>Pseudomonadales</taxon>
        <taxon>Pseudomonadaceae</taxon>
        <taxon>Pseudomonas</taxon>
        <taxon>Pseudomonas syringae</taxon>
    </lineage>
</organism>
<dbReference type="EMBL" id="RBUA01001486">
    <property type="protein sequence ID" value="RMU42190.1"/>
    <property type="molecule type" value="Genomic_DNA"/>
</dbReference>
<gene>
    <name evidence="1" type="ORF">ALP29_201552</name>
</gene>
<accession>A0A3M5U8M8</accession>
<protein>
    <submittedName>
        <fullName evidence="1">Uncharacterized protein</fullName>
    </submittedName>
</protein>
<dbReference type="Proteomes" id="UP000280395">
    <property type="component" value="Unassembled WGS sequence"/>
</dbReference>
<dbReference type="AlphaFoldDB" id="A0A3M5U8M8"/>
<name>A0A3M5U8M8_PSESX</name>
<comment type="caution">
    <text evidence="1">The sequence shown here is derived from an EMBL/GenBank/DDBJ whole genome shotgun (WGS) entry which is preliminary data.</text>
</comment>
<evidence type="ECO:0000313" key="2">
    <source>
        <dbReference type="Proteomes" id="UP000280395"/>
    </source>
</evidence>
<sequence length="83" mass="8902">MRIAVSMPISPVSTTNSEITNSAFSAVPIKLHSSCKATPGRIASIGSPRYSLISRCRLNVEILLFRPSMNAVIAVGVRSMLRA</sequence>
<proteinExistence type="predicted"/>
<reference evidence="1 2" key="1">
    <citation type="submission" date="2018-08" db="EMBL/GenBank/DDBJ databases">
        <title>Recombination of ecologically and evolutionarily significant loci maintains genetic cohesion in the Pseudomonas syringae species complex.</title>
        <authorList>
            <person name="Dillon M."/>
            <person name="Thakur S."/>
            <person name="Almeida R.N.D."/>
            <person name="Weir B.S."/>
            <person name="Guttman D.S."/>
        </authorList>
    </citation>
    <scope>NUCLEOTIDE SEQUENCE [LARGE SCALE GENOMIC DNA]</scope>
    <source>
        <strain evidence="1 2">ICMP 14479</strain>
    </source>
</reference>